<dbReference type="NCBIfam" id="TIGR00399">
    <property type="entry name" value="metG_C_term"/>
    <property type="match status" value="1"/>
</dbReference>
<keyword evidence="11 13" id="KW-0030">Aminoacyl-tRNA synthetase</keyword>
<dbReference type="SUPFAM" id="SSF52374">
    <property type="entry name" value="Nucleotidylyl transferase"/>
    <property type="match status" value="1"/>
</dbReference>
<evidence type="ECO:0000256" key="13">
    <source>
        <dbReference type="HAMAP-Rule" id="MF_01228"/>
    </source>
</evidence>
<organism evidence="16 17">
    <name type="scientific">Alicyclobacillus sacchari</name>
    <dbReference type="NCBI Taxonomy" id="392010"/>
    <lineage>
        <taxon>Bacteria</taxon>
        <taxon>Bacillati</taxon>
        <taxon>Bacillota</taxon>
        <taxon>Bacilli</taxon>
        <taxon>Bacillales</taxon>
        <taxon>Alicyclobacillaceae</taxon>
        <taxon>Alicyclobacillus</taxon>
    </lineage>
</organism>
<evidence type="ECO:0000256" key="5">
    <source>
        <dbReference type="ARBA" id="ARBA00022555"/>
    </source>
</evidence>
<dbReference type="InterPro" id="IPR014729">
    <property type="entry name" value="Rossmann-like_a/b/a_fold"/>
</dbReference>
<proteinExistence type="inferred from homology"/>
<comment type="subunit">
    <text evidence="3 13">Homodimer.</text>
</comment>
<dbReference type="CDD" id="cd07957">
    <property type="entry name" value="Anticodon_Ia_Met"/>
    <property type="match status" value="1"/>
</dbReference>
<dbReference type="PANTHER" id="PTHR43326">
    <property type="entry name" value="METHIONYL-TRNA SYNTHETASE"/>
    <property type="match status" value="1"/>
</dbReference>
<comment type="caution">
    <text evidence="13">Lacks conserved residue(s) required for the propagation of feature annotation.</text>
</comment>
<dbReference type="InterPro" id="IPR002547">
    <property type="entry name" value="tRNA-bd_dom"/>
</dbReference>
<dbReference type="Gene3D" id="3.40.50.620">
    <property type="entry name" value="HUPs"/>
    <property type="match status" value="1"/>
</dbReference>
<dbReference type="SUPFAM" id="SSF50249">
    <property type="entry name" value="Nucleic acid-binding proteins"/>
    <property type="match status" value="1"/>
</dbReference>
<dbReference type="Pfam" id="PF19303">
    <property type="entry name" value="Anticodon_3"/>
    <property type="match status" value="1"/>
</dbReference>
<dbReference type="GO" id="GO:0005737">
    <property type="term" value="C:cytoplasm"/>
    <property type="evidence" value="ECO:0007669"/>
    <property type="project" value="UniProtKB-SubCell"/>
</dbReference>
<dbReference type="NCBIfam" id="TIGR00398">
    <property type="entry name" value="metG"/>
    <property type="match status" value="1"/>
</dbReference>
<dbReference type="InterPro" id="IPR033911">
    <property type="entry name" value="MetRS_core"/>
</dbReference>
<dbReference type="Pfam" id="PF01588">
    <property type="entry name" value="tRNA_bind"/>
    <property type="match status" value="1"/>
</dbReference>
<keyword evidence="10 13" id="KW-0648">Protein biosynthesis</keyword>
<evidence type="ECO:0000256" key="9">
    <source>
        <dbReference type="ARBA" id="ARBA00022884"/>
    </source>
</evidence>
<evidence type="ECO:0000256" key="1">
    <source>
        <dbReference type="ARBA" id="ARBA00003314"/>
    </source>
</evidence>
<dbReference type="InterPro" id="IPR041872">
    <property type="entry name" value="Anticodon_Met"/>
</dbReference>
<dbReference type="FunFam" id="2.40.50.140:FF:000042">
    <property type="entry name" value="Methionine--tRNA ligase"/>
    <property type="match status" value="1"/>
</dbReference>
<comment type="subcellular location">
    <subcellularLocation>
        <location evidence="2 13">Cytoplasm</location>
    </subcellularLocation>
</comment>
<evidence type="ECO:0000256" key="14">
    <source>
        <dbReference type="RuleBase" id="RU363039"/>
    </source>
</evidence>
<dbReference type="NCBIfam" id="NF008900">
    <property type="entry name" value="PRK12267.1"/>
    <property type="match status" value="1"/>
</dbReference>
<keyword evidence="5 13" id="KW-0820">tRNA-binding</keyword>
<feature type="binding site" evidence="13">
    <location>
        <position position="238"/>
    </location>
    <ligand>
        <name>Zn(2+)</name>
        <dbReference type="ChEBI" id="CHEBI:29105"/>
    </ligand>
</feature>
<dbReference type="GO" id="GO:0004825">
    <property type="term" value="F:methionine-tRNA ligase activity"/>
    <property type="evidence" value="ECO:0007669"/>
    <property type="project" value="UniProtKB-UniRule"/>
</dbReference>
<sequence>MVEAGNERLGSMVLENRSVRLTVGLSRARSFPLANRALCRASATRPVNSNGVCGRSWVVPRAEPRPNLGTRLFRGVYEIAMVQYAKGEEELAKPTFYITTPIYYPNDKLHIGHAYTTVAADAMARYKRLRGYDVYFLTGTDEHGQKIQTRAAQAGLPPKQFLDPIIDWIQSLWKKLDISYDDFIRTTEDRHTKVVADIFERLLKQGDIYLSEYEGWYCTPDESFWTERELKDGKCPECGREVQYVREASYFFRMSKYVDKLVQYYDENPEFIEPIGRKTEMLKNFIEPGLQDLCVSRTSFDWGVHVKSDPKHVVYVWLDALTNYITAIGYGSDKVEERAKFEKYWPADVHVVGKDIVRFHTIYWPIILMALGLPLPKKVFGHGFFLAKGGKMSKSKGNVIDPLRLIDRYGRDAFRYFLLREIPFGQDGVFTPEAMVERLNYDLANDFGNLVHRTAAMLGRFTDGIVPEPGARAEQDEALAELAESTRAKVEEHMDKMQFSLALTEIWNLVRAANKYIDDCQPWRLYKEGHKERLQTVLYHMVEAIRVSTILVQPFMTDAPQAIRQQFGWTADEFAWTAAVIGMGGAGKQVAEVAPLFPRLDVEKEIEALTEMTTNQNTTAKAEQQKAAKAAPSGKPQIGIDAFDQVELRVGQVLTAKKVEGADKLLQFDIDLGAEKRQIVSGIAKYYQPEELVGKKVVVVSNLKPAKLRGVESQGMILCASEGDKLSIVSVPESMPNGAIVK</sequence>
<feature type="short sequence motif" description="'KMSKS' region" evidence="13">
    <location>
        <begin position="391"/>
        <end position="395"/>
    </location>
</feature>
<protein>
    <recommendedName>
        <fullName evidence="13">Methionine--tRNA ligase</fullName>
        <ecNumber evidence="13">6.1.1.10</ecNumber>
    </recommendedName>
    <alternativeName>
        <fullName evidence="13">Methionyl-tRNA synthetase</fullName>
        <shortName evidence="13">MetRS</shortName>
    </alternativeName>
</protein>
<dbReference type="Gene3D" id="2.40.50.140">
    <property type="entry name" value="Nucleic acid-binding proteins"/>
    <property type="match status" value="1"/>
</dbReference>
<reference evidence="16 17" key="1">
    <citation type="submission" date="2019-03" db="EMBL/GenBank/DDBJ databases">
        <title>Genomic Encyclopedia of Type Strains, Phase IV (KMG-IV): sequencing the most valuable type-strain genomes for metagenomic binning, comparative biology and taxonomic classification.</title>
        <authorList>
            <person name="Goeker M."/>
        </authorList>
    </citation>
    <scope>NUCLEOTIDE SEQUENCE [LARGE SCALE GENOMIC DNA]</scope>
    <source>
        <strain evidence="16 17">DSM 17974</strain>
    </source>
</reference>
<dbReference type="SUPFAM" id="SSF47323">
    <property type="entry name" value="Anticodon-binding domain of a subclass of class I aminoacyl-tRNA synthetases"/>
    <property type="match status" value="1"/>
</dbReference>
<dbReference type="InterPro" id="IPR001412">
    <property type="entry name" value="aa-tRNA-synth_I_CS"/>
</dbReference>
<accession>A0A4R8LPG9</accession>
<dbReference type="CDD" id="cd00814">
    <property type="entry name" value="MetRS_core"/>
    <property type="match status" value="1"/>
</dbReference>
<evidence type="ECO:0000256" key="3">
    <source>
        <dbReference type="ARBA" id="ARBA00011738"/>
    </source>
</evidence>
<comment type="function">
    <text evidence="1 13">Is required not only for elongation of protein synthesis but also for the initiation of all mRNA translation through initiator tRNA(fMet) aminoacylation.</text>
</comment>
<name>A0A4R8LPG9_9BACL</name>
<evidence type="ECO:0000256" key="10">
    <source>
        <dbReference type="ARBA" id="ARBA00022917"/>
    </source>
</evidence>
<dbReference type="EMBL" id="SORF01000007">
    <property type="protein sequence ID" value="TDY46323.1"/>
    <property type="molecule type" value="Genomic_DNA"/>
</dbReference>
<evidence type="ECO:0000256" key="8">
    <source>
        <dbReference type="ARBA" id="ARBA00022840"/>
    </source>
</evidence>
<evidence type="ECO:0000256" key="4">
    <source>
        <dbReference type="ARBA" id="ARBA00022490"/>
    </source>
</evidence>
<evidence type="ECO:0000256" key="7">
    <source>
        <dbReference type="ARBA" id="ARBA00022741"/>
    </source>
</evidence>
<evidence type="ECO:0000256" key="12">
    <source>
        <dbReference type="ARBA" id="ARBA00047364"/>
    </source>
</evidence>
<keyword evidence="9 13" id="KW-0694">RNA-binding</keyword>
<evidence type="ECO:0000313" key="16">
    <source>
        <dbReference type="EMBL" id="TDY46323.1"/>
    </source>
</evidence>
<dbReference type="Proteomes" id="UP000294581">
    <property type="component" value="Unassembled WGS sequence"/>
</dbReference>
<dbReference type="PROSITE" id="PS50886">
    <property type="entry name" value="TRBD"/>
    <property type="match status" value="1"/>
</dbReference>
<dbReference type="Pfam" id="PF09334">
    <property type="entry name" value="tRNA-synt_1g"/>
    <property type="match status" value="2"/>
</dbReference>
<dbReference type="Gene3D" id="2.170.220.10">
    <property type="match status" value="1"/>
</dbReference>
<comment type="similarity">
    <text evidence="14">Belongs to the class-I aminoacyl-tRNA synthetase family.</text>
</comment>
<dbReference type="InterPro" id="IPR012340">
    <property type="entry name" value="NA-bd_OB-fold"/>
</dbReference>
<dbReference type="AlphaFoldDB" id="A0A4R8LPG9"/>
<dbReference type="InterPro" id="IPR023457">
    <property type="entry name" value="Met-tRNA_synth_2"/>
</dbReference>
<dbReference type="GO" id="GO:0006431">
    <property type="term" value="P:methionyl-tRNA aminoacylation"/>
    <property type="evidence" value="ECO:0007669"/>
    <property type="project" value="UniProtKB-UniRule"/>
</dbReference>
<dbReference type="InterPro" id="IPR014758">
    <property type="entry name" value="Met-tRNA_synth"/>
</dbReference>
<evidence type="ECO:0000259" key="15">
    <source>
        <dbReference type="PROSITE" id="PS50886"/>
    </source>
</evidence>
<dbReference type="PRINTS" id="PR01041">
    <property type="entry name" value="TRNASYNTHMET"/>
</dbReference>
<comment type="catalytic activity">
    <reaction evidence="12 13">
        <text>tRNA(Met) + L-methionine + ATP = L-methionyl-tRNA(Met) + AMP + diphosphate</text>
        <dbReference type="Rhea" id="RHEA:13481"/>
        <dbReference type="Rhea" id="RHEA-COMP:9667"/>
        <dbReference type="Rhea" id="RHEA-COMP:9698"/>
        <dbReference type="ChEBI" id="CHEBI:30616"/>
        <dbReference type="ChEBI" id="CHEBI:33019"/>
        <dbReference type="ChEBI" id="CHEBI:57844"/>
        <dbReference type="ChEBI" id="CHEBI:78442"/>
        <dbReference type="ChEBI" id="CHEBI:78530"/>
        <dbReference type="ChEBI" id="CHEBI:456215"/>
        <dbReference type="EC" id="6.1.1.10"/>
    </reaction>
</comment>
<gene>
    <name evidence="13" type="primary">metG</name>
    <name evidence="16" type="ORF">C7445_107104</name>
</gene>
<dbReference type="InterPro" id="IPR015413">
    <property type="entry name" value="Methionyl/Leucyl_tRNA_Synth"/>
</dbReference>
<feature type="binding site" evidence="13">
    <location>
        <position position="235"/>
    </location>
    <ligand>
        <name>Zn(2+)</name>
        <dbReference type="ChEBI" id="CHEBI:29105"/>
    </ligand>
</feature>
<dbReference type="Gene3D" id="1.10.730.10">
    <property type="entry name" value="Isoleucyl-tRNA Synthetase, Domain 1"/>
    <property type="match status" value="1"/>
</dbReference>
<dbReference type="PANTHER" id="PTHR43326:SF1">
    <property type="entry name" value="METHIONINE--TRNA LIGASE, MITOCHONDRIAL"/>
    <property type="match status" value="1"/>
</dbReference>
<evidence type="ECO:0000256" key="2">
    <source>
        <dbReference type="ARBA" id="ARBA00004496"/>
    </source>
</evidence>
<keyword evidence="6 13" id="KW-0436">Ligase</keyword>
<keyword evidence="17" id="KW-1185">Reference proteome</keyword>
<dbReference type="InterPro" id="IPR004495">
    <property type="entry name" value="Met-tRNA-synth_bsu_C"/>
</dbReference>
<keyword evidence="7 13" id="KW-0547">Nucleotide-binding</keyword>
<dbReference type="FunFam" id="2.170.220.10:FF:000002">
    <property type="entry name" value="Methionine--tRNA ligase"/>
    <property type="match status" value="1"/>
</dbReference>
<feature type="binding site" evidence="13">
    <location>
        <position position="218"/>
    </location>
    <ligand>
        <name>Zn(2+)</name>
        <dbReference type="ChEBI" id="CHEBI:29105"/>
    </ligand>
</feature>
<keyword evidence="4 13" id="KW-0963">Cytoplasm</keyword>
<feature type="short sequence motif" description="'HIGH' region" evidence="13">
    <location>
        <begin position="103"/>
        <end position="113"/>
    </location>
</feature>
<dbReference type="GO" id="GO:0000049">
    <property type="term" value="F:tRNA binding"/>
    <property type="evidence" value="ECO:0007669"/>
    <property type="project" value="UniProtKB-UniRule"/>
</dbReference>
<dbReference type="EC" id="6.1.1.10" evidence="13"/>
<evidence type="ECO:0000313" key="17">
    <source>
        <dbReference type="Proteomes" id="UP000294581"/>
    </source>
</evidence>
<dbReference type="PROSITE" id="PS00178">
    <property type="entry name" value="AA_TRNA_LIGASE_I"/>
    <property type="match status" value="1"/>
</dbReference>
<keyword evidence="8 13" id="KW-0067">ATP-binding</keyword>
<comment type="caution">
    <text evidence="16">The sequence shown here is derived from an EMBL/GenBank/DDBJ whole genome shotgun (WGS) entry which is preliminary data.</text>
</comment>
<dbReference type="InterPro" id="IPR009080">
    <property type="entry name" value="tRNAsynth_Ia_anticodon-bd"/>
</dbReference>
<feature type="domain" description="TRNA-binding" evidence="15">
    <location>
        <begin position="642"/>
        <end position="742"/>
    </location>
</feature>
<dbReference type="FunFam" id="1.10.730.10:FF:000026">
    <property type="entry name" value="Methionine--tRNA ligase"/>
    <property type="match status" value="1"/>
</dbReference>
<dbReference type="CDD" id="cd02800">
    <property type="entry name" value="tRNA_bind_EcMetRS_like"/>
    <property type="match status" value="1"/>
</dbReference>
<evidence type="ECO:0000256" key="11">
    <source>
        <dbReference type="ARBA" id="ARBA00023146"/>
    </source>
</evidence>
<dbReference type="GO" id="GO:0005524">
    <property type="term" value="F:ATP binding"/>
    <property type="evidence" value="ECO:0007669"/>
    <property type="project" value="UniProtKB-UniRule"/>
</dbReference>
<evidence type="ECO:0000256" key="6">
    <source>
        <dbReference type="ARBA" id="ARBA00022598"/>
    </source>
</evidence>
<dbReference type="HAMAP" id="MF_01228">
    <property type="entry name" value="Met_tRNA_synth_type2"/>
    <property type="match status" value="1"/>
</dbReference>